<name>A0A2R8A8J5_9RHOB</name>
<feature type="region of interest" description="Disordered" evidence="1">
    <location>
        <begin position="118"/>
        <end position="143"/>
    </location>
</feature>
<dbReference type="Pfam" id="PF20066">
    <property type="entry name" value="Glyoxalase_8"/>
    <property type="match status" value="1"/>
</dbReference>
<dbReference type="OrthoDB" id="7350221at2"/>
<keyword evidence="4" id="KW-1185">Reference proteome</keyword>
<organism evidence="3 4">
    <name type="scientific">Pontivivens insulae</name>
    <dbReference type="NCBI Taxonomy" id="1639689"/>
    <lineage>
        <taxon>Bacteria</taxon>
        <taxon>Pseudomonadati</taxon>
        <taxon>Pseudomonadota</taxon>
        <taxon>Alphaproteobacteria</taxon>
        <taxon>Rhodobacterales</taxon>
        <taxon>Paracoccaceae</taxon>
        <taxon>Pontivivens</taxon>
    </lineage>
</organism>
<evidence type="ECO:0000259" key="2">
    <source>
        <dbReference type="Pfam" id="PF20066"/>
    </source>
</evidence>
<sequence length="143" mass="15712">MKTPLPTKAQAKALARQLRTRLEAAGTDLTHTAALERIAQQHGFRDWNTMSAALSDDPAPSWSIGDRVTGKYLSHPFAARINAISVVHEGWVRLELQLDKPVDVVASEHFSSLRHRIRGTVGPKGHSSEMTSDGTPQLQIDLL</sequence>
<evidence type="ECO:0000313" key="4">
    <source>
        <dbReference type="Proteomes" id="UP000244932"/>
    </source>
</evidence>
<evidence type="ECO:0000256" key="1">
    <source>
        <dbReference type="SAM" id="MobiDB-lite"/>
    </source>
</evidence>
<dbReference type="InterPro" id="IPR045517">
    <property type="entry name" value="Glyoxalase_8"/>
</dbReference>
<proteinExistence type="predicted"/>
<gene>
    <name evidence="3" type="ORF">POI8812_00860</name>
</gene>
<evidence type="ECO:0000313" key="3">
    <source>
        <dbReference type="EMBL" id="SPF28559.1"/>
    </source>
</evidence>
<accession>A0A2R8A8J5</accession>
<protein>
    <recommendedName>
        <fullName evidence="2">Glyoxalase-related protein domain-containing protein</fullName>
    </recommendedName>
</protein>
<feature type="compositionally biased region" description="Polar residues" evidence="1">
    <location>
        <begin position="128"/>
        <end position="143"/>
    </location>
</feature>
<dbReference type="AlphaFoldDB" id="A0A2R8A8J5"/>
<feature type="domain" description="Glyoxalase-related protein" evidence="2">
    <location>
        <begin position="1"/>
        <end position="141"/>
    </location>
</feature>
<dbReference type="RefSeq" id="WP_108781247.1">
    <property type="nucleotide sequence ID" value="NZ_OMKW01000001.1"/>
</dbReference>
<dbReference type="Proteomes" id="UP000244932">
    <property type="component" value="Unassembled WGS sequence"/>
</dbReference>
<dbReference type="EMBL" id="OMKW01000001">
    <property type="protein sequence ID" value="SPF28559.1"/>
    <property type="molecule type" value="Genomic_DNA"/>
</dbReference>
<reference evidence="3 4" key="1">
    <citation type="submission" date="2018-03" db="EMBL/GenBank/DDBJ databases">
        <authorList>
            <person name="Keele B.F."/>
        </authorList>
    </citation>
    <scope>NUCLEOTIDE SEQUENCE [LARGE SCALE GENOMIC DNA]</scope>
    <source>
        <strain evidence="3 4">CeCT 8812</strain>
    </source>
</reference>